<keyword evidence="2" id="KW-0647">Proteasome</keyword>
<dbReference type="InterPro" id="IPR037518">
    <property type="entry name" value="MPN"/>
</dbReference>
<dbReference type="Pfam" id="PF01398">
    <property type="entry name" value="JAB"/>
    <property type="match status" value="1"/>
</dbReference>
<feature type="region of interest" description="Disordered" evidence="3">
    <location>
        <begin position="359"/>
        <end position="407"/>
    </location>
</feature>
<evidence type="ECO:0000259" key="4">
    <source>
        <dbReference type="PROSITE" id="PS50249"/>
    </source>
</evidence>
<feature type="region of interest" description="Disordered" evidence="3">
    <location>
        <begin position="1"/>
        <end position="30"/>
    </location>
</feature>
<dbReference type="PANTHER" id="PTHR10540:SF7">
    <property type="entry name" value="26S PROTEASOME NON-ATPASE REGULATORY SUBUNIT 7"/>
    <property type="match status" value="1"/>
</dbReference>
<feature type="compositionally biased region" description="Basic and acidic residues" evidence="3">
    <location>
        <begin position="361"/>
        <end position="407"/>
    </location>
</feature>
<reference evidence="5 6" key="1">
    <citation type="submission" date="2019-01" db="EMBL/GenBank/DDBJ databases">
        <title>Nuclear Genome Assembly of the Microalgal Biofuel strain Nannochloropsis salina CCMP1776.</title>
        <authorList>
            <person name="Hovde B."/>
        </authorList>
    </citation>
    <scope>NUCLEOTIDE SEQUENCE [LARGE SCALE GENOMIC DNA]</scope>
    <source>
        <strain evidence="5 6">CCMP1776</strain>
    </source>
</reference>
<comment type="similarity">
    <text evidence="1">Belongs to the peptidase M67A family.</text>
</comment>
<dbReference type="PANTHER" id="PTHR10540">
    <property type="entry name" value="EUKARYOTIC TRANSLATION INITIATION FACTOR 3 SUBUNIT F-RELATED"/>
    <property type="match status" value="1"/>
</dbReference>
<evidence type="ECO:0000256" key="3">
    <source>
        <dbReference type="SAM" id="MobiDB-lite"/>
    </source>
</evidence>
<accession>A0A4D9D5V1</accession>
<protein>
    <recommendedName>
        <fullName evidence="4">MPN domain-containing protein</fullName>
    </recommendedName>
</protein>
<gene>
    <name evidence="5" type="ORF">NSK_005113</name>
</gene>
<evidence type="ECO:0000313" key="5">
    <source>
        <dbReference type="EMBL" id="TFJ84018.1"/>
    </source>
</evidence>
<comment type="caution">
    <text evidence="5">The sequence shown here is derived from an EMBL/GenBank/DDBJ whole genome shotgun (WGS) entry which is preliminary data.</text>
</comment>
<keyword evidence="6" id="KW-1185">Reference proteome</keyword>
<dbReference type="InterPro" id="IPR033858">
    <property type="entry name" value="MPN_RPN7_8"/>
</dbReference>
<dbReference type="CDD" id="cd08062">
    <property type="entry name" value="MPN_RPN7_8"/>
    <property type="match status" value="1"/>
</dbReference>
<dbReference type="GO" id="GO:0008237">
    <property type="term" value="F:metallopeptidase activity"/>
    <property type="evidence" value="ECO:0007669"/>
    <property type="project" value="InterPro"/>
</dbReference>
<feature type="compositionally biased region" description="Basic and acidic residues" evidence="3">
    <location>
        <begin position="1"/>
        <end position="29"/>
    </location>
</feature>
<dbReference type="GO" id="GO:0048731">
    <property type="term" value="P:system development"/>
    <property type="evidence" value="ECO:0007669"/>
    <property type="project" value="UniProtKB-ARBA"/>
</dbReference>
<evidence type="ECO:0000256" key="2">
    <source>
        <dbReference type="ARBA" id="ARBA00022942"/>
    </source>
</evidence>
<dbReference type="PROSITE" id="PS50249">
    <property type="entry name" value="MPN"/>
    <property type="match status" value="1"/>
</dbReference>
<sequence length="407" mass="45133">MAPMDVEKDKKEGVGEDAPKNGDNKKPEEEATTIVTTANLAADELEVIVHPLVLLSTVDHYNRVAKDTRKRVVGVLLGTTWRGRIDITNSFAVPFEEDLKNPLVWYLDHNYLESMFYMFKKINAKERIVGFYSTGPKIKENDLQIDEVFRRFSSAPVFVIIDVRPGVEGIPVTAYRSKEEVEGVSERGREGGRQRAEGKEIQRTFEHVPSSVGALEAEEVGVEHLLRDINDPSVSTLANQVKQKLVALAGLRDRLQEMHTYLMQVVEGKLPVNNLIVYNMQVGREEEGGKEELREGGREGGLDDKTVFNLLPNLNVNELVHGLLVKTNDMHFVIYLSSLIRAVVALHGVVQNKIDFQEMEEGGKEGGKEGGRDGGKEGRTEGGKTEEGKENGEKKGASGEKGKGGKK</sequence>
<dbReference type="InterPro" id="IPR000555">
    <property type="entry name" value="JAMM/MPN+_dom"/>
</dbReference>
<evidence type="ECO:0000256" key="1">
    <source>
        <dbReference type="ARBA" id="ARBA00008568"/>
    </source>
</evidence>
<dbReference type="FunFam" id="3.40.140.10:FF:000013">
    <property type="entry name" value="26S proteasome non-ATPase regulatory subunit 7"/>
    <property type="match status" value="1"/>
</dbReference>
<evidence type="ECO:0000313" key="6">
    <source>
        <dbReference type="Proteomes" id="UP000355283"/>
    </source>
</evidence>
<dbReference type="GO" id="GO:0043161">
    <property type="term" value="P:proteasome-mediated ubiquitin-dependent protein catabolic process"/>
    <property type="evidence" value="ECO:0007669"/>
    <property type="project" value="TreeGrafter"/>
</dbReference>
<dbReference type="SMART" id="SM00232">
    <property type="entry name" value="JAB_MPN"/>
    <property type="match status" value="1"/>
</dbReference>
<dbReference type="AlphaFoldDB" id="A0A4D9D5V1"/>
<dbReference type="Pfam" id="PF13012">
    <property type="entry name" value="MitMem_reg"/>
    <property type="match status" value="2"/>
</dbReference>
<dbReference type="InterPro" id="IPR024969">
    <property type="entry name" value="EIF3F/CSN6-like_C"/>
</dbReference>
<dbReference type="Gene3D" id="3.40.140.10">
    <property type="entry name" value="Cytidine Deaminase, domain 2"/>
    <property type="match status" value="1"/>
</dbReference>
<dbReference type="GO" id="GO:0005838">
    <property type="term" value="C:proteasome regulatory particle"/>
    <property type="evidence" value="ECO:0007669"/>
    <property type="project" value="InterPro"/>
</dbReference>
<name>A0A4D9D5V1_9STRA</name>
<organism evidence="5 6">
    <name type="scientific">Nannochloropsis salina CCMP1776</name>
    <dbReference type="NCBI Taxonomy" id="1027361"/>
    <lineage>
        <taxon>Eukaryota</taxon>
        <taxon>Sar</taxon>
        <taxon>Stramenopiles</taxon>
        <taxon>Ochrophyta</taxon>
        <taxon>Eustigmatophyceae</taxon>
        <taxon>Eustigmatales</taxon>
        <taxon>Monodopsidaceae</taxon>
        <taxon>Microchloropsis</taxon>
        <taxon>Microchloropsis salina</taxon>
    </lineage>
</organism>
<dbReference type="OrthoDB" id="10256771at2759"/>
<dbReference type="Proteomes" id="UP000355283">
    <property type="component" value="Unassembled WGS sequence"/>
</dbReference>
<dbReference type="EMBL" id="SDOX01000021">
    <property type="protein sequence ID" value="TFJ84018.1"/>
    <property type="molecule type" value="Genomic_DNA"/>
</dbReference>
<proteinExistence type="inferred from homology"/>
<feature type="domain" description="MPN" evidence="4">
    <location>
        <begin position="47"/>
        <end position="181"/>
    </location>
</feature>